<organism evidence="1">
    <name type="scientific">Triticum turgidum subsp. durum</name>
    <name type="common">Durum wheat</name>
    <name type="synonym">Triticum durum</name>
    <dbReference type="NCBI Taxonomy" id="4567"/>
    <lineage>
        <taxon>Eukaryota</taxon>
        <taxon>Viridiplantae</taxon>
        <taxon>Streptophyta</taxon>
        <taxon>Embryophyta</taxon>
        <taxon>Tracheophyta</taxon>
        <taxon>Spermatophyta</taxon>
        <taxon>Magnoliopsida</taxon>
        <taxon>Liliopsida</taxon>
        <taxon>Poales</taxon>
        <taxon>Poaceae</taxon>
        <taxon>BOP clade</taxon>
        <taxon>Pooideae</taxon>
        <taxon>Triticodae</taxon>
        <taxon>Triticeae</taxon>
        <taxon>Triticinae</taxon>
        <taxon>Triticum</taxon>
    </lineage>
</organism>
<evidence type="ECO:0000313" key="1">
    <source>
        <dbReference type="EMBL" id="CAG25594.1"/>
    </source>
</evidence>
<name>Q575T4_TRITD</name>
<dbReference type="AlphaFoldDB" id="Q575T4"/>
<protein>
    <submittedName>
        <fullName evidence="1">Putative glycine decarboxylase P subunit</fullName>
    </submittedName>
</protein>
<reference evidence="1" key="1">
    <citation type="journal article" date="2006" name="J. Cereal Sci.">
        <title>Molecular analysis of a durum wheat 'stay green' mutant: Expression pattern of photosynthesis-related genes.</title>
        <authorList>
            <person name="Rampino P."/>
            <person name="Spano G."/>
            <person name="Pataleo S."/>
            <person name="Mita G."/>
            <person name="Napier J.A."/>
            <person name="Di Fonzo N."/>
            <person name="Shewry P.R."/>
            <person name="Perrotta C."/>
        </authorList>
    </citation>
    <scope>NUCLEOTIDE SEQUENCE</scope>
    <source>
        <tissue evidence="1">Flag leaf</tissue>
    </source>
</reference>
<dbReference type="EMBL" id="AJ635205">
    <property type="protein sequence ID" value="CAG25594.1"/>
    <property type="molecule type" value="mRNA"/>
</dbReference>
<sequence>MLRSPPRGFVVPSSGQQHVVWTTCTGIAT</sequence>
<gene>
    <name evidence="1" type="primary">gly1</name>
</gene>
<proteinExistence type="evidence at transcript level"/>
<accession>Q575T4</accession>